<dbReference type="Pfam" id="PF14803">
    <property type="entry name" value="Zn_ribbon_Nudix"/>
    <property type="match status" value="1"/>
</dbReference>
<keyword evidence="2 4" id="KW-0378">Hydrolase</keyword>
<comment type="cofactor">
    <cofactor evidence="1">
        <name>Mg(2+)</name>
        <dbReference type="ChEBI" id="CHEBI:18420"/>
    </cofactor>
</comment>
<evidence type="ECO:0000256" key="3">
    <source>
        <dbReference type="ARBA" id="ARBA00022842"/>
    </source>
</evidence>
<name>A0A538U145_UNCEI</name>
<comment type="caution">
    <text evidence="6">The sequence shown here is derived from an EMBL/GenBank/DDBJ whole genome shotgun (WGS) entry which is preliminary data.</text>
</comment>
<dbReference type="EMBL" id="VBPB01000294">
    <property type="protein sequence ID" value="TMQ69625.1"/>
    <property type="molecule type" value="Genomic_DNA"/>
</dbReference>
<dbReference type="Proteomes" id="UP000319771">
    <property type="component" value="Unassembled WGS sequence"/>
</dbReference>
<evidence type="ECO:0000256" key="1">
    <source>
        <dbReference type="ARBA" id="ARBA00001946"/>
    </source>
</evidence>
<organism evidence="6 7">
    <name type="scientific">Eiseniibacteriota bacterium</name>
    <dbReference type="NCBI Taxonomy" id="2212470"/>
    <lineage>
        <taxon>Bacteria</taxon>
        <taxon>Candidatus Eiseniibacteriota</taxon>
    </lineage>
</organism>
<dbReference type="Gene3D" id="2.20.70.10">
    <property type="match status" value="1"/>
</dbReference>
<dbReference type="PROSITE" id="PS00893">
    <property type="entry name" value="NUDIX_BOX"/>
    <property type="match status" value="1"/>
</dbReference>
<dbReference type="SUPFAM" id="SSF55811">
    <property type="entry name" value="Nudix"/>
    <property type="match status" value="1"/>
</dbReference>
<dbReference type="Gene3D" id="3.90.79.10">
    <property type="entry name" value="Nucleoside Triphosphate Pyrophosphohydrolase"/>
    <property type="match status" value="1"/>
</dbReference>
<dbReference type="PANTHER" id="PTHR43222:SF2">
    <property type="entry name" value="NUDIX HYDROLASE 23, CHLOROPLASTIC"/>
    <property type="match status" value="1"/>
</dbReference>
<accession>A0A538U145</accession>
<dbReference type="AlphaFoldDB" id="A0A538U145"/>
<dbReference type="PRINTS" id="PR00502">
    <property type="entry name" value="NUDIXFAMILY"/>
</dbReference>
<evidence type="ECO:0000313" key="6">
    <source>
        <dbReference type="EMBL" id="TMQ69625.1"/>
    </source>
</evidence>
<keyword evidence="3" id="KW-0460">Magnesium</keyword>
<evidence type="ECO:0000256" key="4">
    <source>
        <dbReference type="RuleBase" id="RU003476"/>
    </source>
</evidence>
<protein>
    <submittedName>
        <fullName evidence="6">NUDIX hydrolase</fullName>
    </submittedName>
</protein>
<reference evidence="6 7" key="1">
    <citation type="journal article" date="2019" name="Nat. Microbiol.">
        <title>Mediterranean grassland soil C-N compound turnover is dependent on rainfall and depth, and is mediated by genomically divergent microorganisms.</title>
        <authorList>
            <person name="Diamond S."/>
            <person name="Andeer P.F."/>
            <person name="Li Z."/>
            <person name="Crits-Christoph A."/>
            <person name="Burstein D."/>
            <person name="Anantharaman K."/>
            <person name="Lane K.R."/>
            <person name="Thomas B.C."/>
            <person name="Pan C."/>
            <person name="Northen T.R."/>
            <person name="Banfield J.F."/>
        </authorList>
    </citation>
    <scope>NUCLEOTIDE SEQUENCE [LARGE SCALE GENOMIC DNA]</scope>
    <source>
        <strain evidence="6">WS_11</strain>
    </source>
</reference>
<proteinExistence type="inferred from homology"/>
<gene>
    <name evidence="6" type="ORF">E6K81_14475</name>
</gene>
<comment type="similarity">
    <text evidence="4">Belongs to the Nudix hydrolase family.</text>
</comment>
<dbReference type="CDD" id="cd18873">
    <property type="entry name" value="NUDIX_NadM_like"/>
    <property type="match status" value="1"/>
</dbReference>
<evidence type="ECO:0000259" key="5">
    <source>
        <dbReference type="PROSITE" id="PS51462"/>
    </source>
</evidence>
<feature type="domain" description="Nudix hydrolase" evidence="5">
    <location>
        <begin position="40"/>
        <end position="165"/>
    </location>
</feature>
<dbReference type="GO" id="GO:0016787">
    <property type="term" value="F:hydrolase activity"/>
    <property type="evidence" value="ECO:0007669"/>
    <property type="project" value="UniProtKB-KW"/>
</dbReference>
<dbReference type="InterPro" id="IPR015797">
    <property type="entry name" value="NUDIX_hydrolase-like_dom_sf"/>
</dbReference>
<dbReference type="PROSITE" id="PS51462">
    <property type="entry name" value="NUDIX"/>
    <property type="match status" value="1"/>
</dbReference>
<dbReference type="InterPro" id="IPR000086">
    <property type="entry name" value="NUDIX_hydrolase_dom"/>
</dbReference>
<evidence type="ECO:0000256" key="2">
    <source>
        <dbReference type="ARBA" id="ARBA00022801"/>
    </source>
</evidence>
<dbReference type="InterPro" id="IPR020476">
    <property type="entry name" value="Nudix_hydrolase"/>
</dbReference>
<dbReference type="InterPro" id="IPR020084">
    <property type="entry name" value="NUDIX_hydrolase_CS"/>
</dbReference>
<dbReference type="PANTHER" id="PTHR43222">
    <property type="entry name" value="NUDIX HYDROLASE 23"/>
    <property type="match status" value="1"/>
</dbReference>
<dbReference type="InterPro" id="IPR029401">
    <property type="entry name" value="Nudix_N"/>
</dbReference>
<dbReference type="Pfam" id="PF00293">
    <property type="entry name" value="NUDIX"/>
    <property type="match status" value="1"/>
</dbReference>
<sequence length="168" mass="18726">MSLHGQPRYCLRCGTRMVRREEHGRLRATCPACGFIHYRNPVPAAGVILAGRQGVLMVKRAFDPEAGAWCLPAGFMEYGETPERCAVRELREETGIAARLTGLFGVYAGLDDPRARTVLILYTAERTGGRLKPGDDASDARYFALSRLPARIAFESHRRALAEHRARR</sequence>
<evidence type="ECO:0000313" key="7">
    <source>
        <dbReference type="Proteomes" id="UP000319771"/>
    </source>
</evidence>